<proteinExistence type="predicted"/>
<name>A0A4S2H8U5_9PROT</name>
<dbReference type="EMBL" id="SRXV01000003">
    <property type="protein sequence ID" value="TGY92206.1"/>
    <property type="molecule type" value="Genomic_DNA"/>
</dbReference>
<reference evidence="1 2" key="1">
    <citation type="journal article" date="2013" name="Int. J. Syst. Evol. Microbiol.">
        <title>Marinicauda pacifica gen. nov., sp. nov., a prosthecate alphaproteobacterium of the family Hyphomonadaceae isolated from deep seawater.</title>
        <authorList>
            <person name="Zhang X.Y."/>
            <person name="Li G.W."/>
            <person name="Wang C.S."/>
            <person name="Zhang Y.J."/>
            <person name="Xu X.W."/>
            <person name="Li H."/>
            <person name="Liu A."/>
            <person name="Liu C."/>
            <person name="Xie B.B."/>
            <person name="Qin Q.L."/>
            <person name="Xu Z."/>
            <person name="Chen X.L."/>
            <person name="Zhou B.C."/>
            <person name="Zhang Y.Z."/>
        </authorList>
    </citation>
    <scope>NUCLEOTIDE SEQUENCE [LARGE SCALE GENOMIC DNA]</scope>
    <source>
        <strain evidence="1 2">P-1 km-3</strain>
    </source>
</reference>
<keyword evidence="2" id="KW-1185">Reference proteome</keyword>
<protein>
    <submittedName>
        <fullName evidence="1">DUF1499 domain-containing protein</fullName>
    </submittedName>
</protein>
<organism evidence="1 2">
    <name type="scientific">Marinicauda pacifica</name>
    <dbReference type="NCBI Taxonomy" id="1133559"/>
    <lineage>
        <taxon>Bacteria</taxon>
        <taxon>Pseudomonadati</taxon>
        <taxon>Pseudomonadota</taxon>
        <taxon>Alphaproteobacteria</taxon>
        <taxon>Maricaulales</taxon>
        <taxon>Maricaulaceae</taxon>
        <taxon>Marinicauda</taxon>
    </lineage>
</organism>
<gene>
    <name evidence="1" type="ORF">E5162_11150</name>
</gene>
<dbReference type="RefSeq" id="WP_135945340.1">
    <property type="nucleotide sequence ID" value="NZ_BMEI01000003.1"/>
</dbReference>
<dbReference type="Pfam" id="PF07386">
    <property type="entry name" value="DUF1499"/>
    <property type="match status" value="1"/>
</dbReference>
<dbReference type="OrthoDB" id="8479024at2"/>
<dbReference type="InterPro" id="IPR010865">
    <property type="entry name" value="DUF1499"/>
</dbReference>
<evidence type="ECO:0000313" key="2">
    <source>
        <dbReference type="Proteomes" id="UP000305451"/>
    </source>
</evidence>
<dbReference type="Proteomes" id="UP000305451">
    <property type="component" value="Unassembled WGS sequence"/>
</dbReference>
<comment type="caution">
    <text evidence="1">The sequence shown here is derived from an EMBL/GenBank/DDBJ whole genome shotgun (WGS) entry which is preliminary data.</text>
</comment>
<accession>A0A4S2H8U5</accession>
<sequence>MTDRPFPLDFSSFTPDPKPRTWLVLPSDFEADAEPDETSSWFEADPQTVLEAFIGAGLDDKRTQLVRRDGLQAELMQKSAIFGFRDYITVEAVSSGAGSQLAVYSRAMVGHWDMNVNKKRVRAWLDETVSRIGAQALGSAK</sequence>
<dbReference type="AlphaFoldDB" id="A0A4S2H8U5"/>
<evidence type="ECO:0000313" key="1">
    <source>
        <dbReference type="EMBL" id="TGY92206.1"/>
    </source>
</evidence>